<feature type="domain" description="Reverse transcriptase" evidence="2">
    <location>
        <begin position="817"/>
        <end position="942"/>
    </location>
</feature>
<dbReference type="GO" id="GO:0071897">
    <property type="term" value="P:DNA biosynthetic process"/>
    <property type="evidence" value="ECO:0007669"/>
    <property type="project" value="UniProtKB-ARBA"/>
</dbReference>
<dbReference type="EMBL" id="CARXXK010000228">
    <property type="protein sequence ID" value="CAI6370111.1"/>
    <property type="molecule type" value="Genomic_DNA"/>
</dbReference>
<reference evidence="3 4" key="1">
    <citation type="submission" date="2023-01" db="EMBL/GenBank/DDBJ databases">
        <authorList>
            <person name="Whitehead M."/>
        </authorList>
    </citation>
    <scope>NUCLEOTIDE SEQUENCE [LARGE SCALE GENOMIC DNA]</scope>
</reference>
<dbReference type="Pfam" id="PF03564">
    <property type="entry name" value="DUF1759"/>
    <property type="match status" value="1"/>
</dbReference>
<feature type="region of interest" description="Disordered" evidence="1">
    <location>
        <begin position="431"/>
        <end position="462"/>
    </location>
</feature>
<dbReference type="Gene3D" id="3.30.70.270">
    <property type="match status" value="1"/>
</dbReference>
<organism evidence="3 4">
    <name type="scientific">Macrosiphum euphorbiae</name>
    <name type="common">potato aphid</name>
    <dbReference type="NCBI Taxonomy" id="13131"/>
    <lineage>
        <taxon>Eukaryota</taxon>
        <taxon>Metazoa</taxon>
        <taxon>Ecdysozoa</taxon>
        <taxon>Arthropoda</taxon>
        <taxon>Hexapoda</taxon>
        <taxon>Insecta</taxon>
        <taxon>Pterygota</taxon>
        <taxon>Neoptera</taxon>
        <taxon>Paraneoptera</taxon>
        <taxon>Hemiptera</taxon>
        <taxon>Sternorrhyncha</taxon>
        <taxon>Aphidomorpha</taxon>
        <taxon>Aphidoidea</taxon>
        <taxon>Aphididae</taxon>
        <taxon>Macrosiphini</taxon>
        <taxon>Macrosiphum</taxon>
    </lineage>
</organism>
<dbReference type="CDD" id="cd00303">
    <property type="entry name" value="retropepsin_like"/>
    <property type="match status" value="1"/>
</dbReference>
<evidence type="ECO:0000313" key="3">
    <source>
        <dbReference type="EMBL" id="CAI6370111.1"/>
    </source>
</evidence>
<proteinExistence type="predicted"/>
<sequence>MSTHSKEENLLEISNTDLVSTLIRRRGQIKASLTRHSTFVNKYVETPNAISEAESRLNVIPTLLNQFEDIQSRIEEIDDNNDDAHLIAREEFETRYYSVAGQLNRLIQPTKFAIANLGNTSDNKEQKTPVQQLEELFARSVGSAPRSRSLLPPLPLESFDGDYNSWPRFYSSFVSRVENEKGVSNADKFHYLRSCLKGVPLDLVESLEINDSTYVTAITALKGRYERKRLITEAHVRSLLELPKLTSSSASDLRGFLANITKHIEALRSLKRPVDQWDDLLIGITRSKLDLRTLEQWDLSIGVTEEVNFNKLTEFLERRASSLESFEGQNSSISNKKKGYKINEKGASVLSTQGSRTVCCLCSQPHTLFFCHKFKAMQLTERYNTVKTHRLCFNCLSPSHGASSCTQSGCRNCKYKHNTLLHGLPYQKKAEPLGTSKSRTAEQDPSKATSSQSSQEVNDAKNVTEPQATVNLAALHSQSNAEQVLLSTAIVFVLDRNGTKKPCRAIVDNGSQINIITKSLVKKLRVKSVQSKLPISGVNGASTTSSEEVEITIFSQNSQFSAKIGCHTLHEITNTIPSQSIDFSSWSIPPHILPHLADPEFYLSSKVELLLGADIFFEVLQGEKWSLGKELPWLYNTSFGWIVSGSIGNTKSRIRISPGSSSCLLNIAGWMKNEQVMSRRNVDEASEIMFRETHGRDKTGRFSVYLPFTADVRELGSSFQMALKRFTNLERKLSVTPQLKDDYVNFMNEYETLGHMSKIDDPVSDAPYYYLPHHAVIKETSQTTKVRVVFDASAKTSKGNSLNDILAQGPAIQSELFDIVLRFRHHKIVITADVEKMYRQVWVNQEDRDYQRILWRNSPEKEIDHYHLNTITYGTAPAAFLATRVLKEIGLLAAQDKPSASRAIQRDFYMDDFLSGGDTTEECVKLYHEVLELLESSGMRLRKWCSSAPDVRKNIAATSSEPHYSLDLGDNYTIKSLGLIWCPESDMLQFNL</sequence>
<comment type="caution">
    <text evidence="3">The sequence shown here is derived from an EMBL/GenBank/DDBJ whole genome shotgun (WGS) entry which is preliminary data.</text>
</comment>
<dbReference type="PANTHER" id="PTHR47331">
    <property type="entry name" value="PHD-TYPE DOMAIN-CONTAINING PROTEIN"/>
    <property type="match status" value="1"/>
</dbReference>
<accession>A0AAV0XPM7</accession>
<evidence type="ECO:0000313" key="4">
    <source>
        <dbReference type="Proteomes" id="UP001160148"/>
    </source>
</evidence>
<dbReference type="Gene3D" id="3.10.10.10">
    <property type="entry name" value="HIV Type 1 Reverse Transcriptase, subunit A, domain 1"/>
    <property type="match status" value="1"/>
</dbReference>
<dbReference type="Gene3D" id="2.40.70.10">
    <property type="entry name" value="Acid Proteases"/>
    <property type="match status" value="1"/>
</dbReference>
<gene>
    <name evidence="3" type="ORF">MEUPH1_LOCUS24270</name>
</gene>
<dbReference type="Proteomes" id="UP001160148">
    <property type="component" value="Unassembled WGS sequence"/>
</dbReference>
<dbReference type="InterPro" id="IPR043128">
    <property type="entry name" value="Rev_trsase/Diguanyl_cyclase"/>
</dbReference>
<keyword evidence="4" id="KW-1185">Reference proteome</keyword>
<evidence type="ECO:0000256" key="1">
    <source>
        <dbReference type="SAM" id="MobiDB-lite"/>
    </source>
</evidence>
<name>A0AAV0XPM7_9HEMI</name>
<dbReference type="SUPFAM" id="SSF56672">
    <property type="entry name" value="DNA/RNA polymerases"/>
    <property type="match status" value="1"/>
</dbReference>
<dbReference type="Pfam" id="PF00078">
    <property type="entry name" value="RVT_1"/>
    <property type="match status" value="1"/>
</dbReference>
<dbReference type="InterPro" id="IPR005312">
    <property type="entry name" value="DUF1759"/>
</dbReference>
<protein>
    <recommendedName>
        <fullName evidence="2">Reverse transcriptase domain-containing protein</fullName>
    </recommendedName>
</protein>
<dbReference type="CDD" id="cd01644">
    <property type="entry name" value="RT_pepA17"/>
    <property type="match status" value="1"/>
</dbReference>
<dbReference type="PANTHER" id="PTHR47331:SF4">
    <property type="entry name" value="PEPTIDASE S1 DOMAIN-CONTAINING PROTEIN"/>
    <property type="match status" value="1"/>
</dbReference>
<dbReference type="InterPro" id="IPR021109">
    <property type="entry name" value="Peptidase_aspartic_dom_sf"/>
</dbReference>
<feature type="compositionally biased region" description="Polar residues" evidence="1">
    <location>
        <begin position="446"/>
        <end position="457"/>
    </location>
</feature>
<dbReference type="InterPro" id="IPR043502">
    <property type="entry name" value="DNA/RNA_pol_sf"/>
</dbReference>
<dbReference type="AlphaFoldDB" id="A0AAV0XPM7"/>
<dbReference type="InterPro" id="IPR000477">
    <property type="entry name" value="RT_dom"/>
</dbReference>
<evidence type="ECO:0000259" key="2">
    <source>
        <dbReference type="Pfam" id="PF00078"/>
    </source>
</evidence>